<evidence type="ECO:0000256" key="1">
    <source>
        <dbReference type="SAM" id="SignalP"/>
    </source>
</evidence>
<name>A0A167KKN8_METRR</name>
<reference evidence="2 3" key="1">
    <citation type="journal article" date="2016" name="Genome Biol. Evol.">
        <title>Divergent and convergent evolution of fungal pathogenicity.</title>
        <authorList>
            <person name="Shang Y."/>
            <person name="Xiao G."/>
            <person name="Zheng P."/>
            <person name="Cen K."/>
            <person name="Zhan S."/>
            <person name="Wang C."/>
        </authorList>
    </citation>
    <scope>NUCLEOTIDE SEQUENCE [LARGE SCALE GENOMIC DNA]</scope>
    <source>
        <strain evidence="2 3">RCEF 4871</strain>
    </source>
</reference>
<organism evidence="2 3">
    <name type="scientific">Metarhizium rileyi (strain RCEF 4871)</name>
    <name type="common">Nomuraea rileyi</name>
    <dbReference type="NCBI Taxonomy" id="1649241"/>
    <lineage>
        <taxon>Eukaryota</taxon>
        <taxon>Fungi</taxon>
        <taxon>Dikarya</taxon>
        <taxon>Ascomycota</taxon>
        <taxon>Pezizomycotina</taxon>
        <taxon>Sordariomycetes</taxon>
        <taxon>Hypocreomycetidae</taxon>
        <taxon>Hypocreales</taxon>
        <taxon>Clavicipitaceae</taxon>
        <taxon>Metarhizium</taxon>
    </lineage>
</organism>
<proteinExistence type="predicted"/>
<protein>
    <submittedName>
        <fullName evidence="2">Uncharacterized protein</fullName>
    </submittedName>
</protein>
<keyword evidence="3" id="KW-1185">Reference proteome</keyword>
<dbReference type="Proteomes" id="UP000243498">
    <property type="component" value="Unassembled WGS sequence"/>
</dbReference>
<feature type="chain" id="PRO_5007889420" evidence="1">
    <location>
        <begin position="20"/>
        <end position="82"/>
    </location>
</feature>
<gene>
    <name evidence="2" type="ORF">NOR_00445</name>
</gene>
<dbReference type="AlphaFoldDB" id="A0A167KKN8"/>
<evidence type="ECO:0000313" key="3">
    <source>
        <dbReference type="Proteomes" id="UP000243498"/>
    </source>
</evidence>
<comment type="caution">
    <text evidence="2">The sequence shown here is derived from an EMBL/GenBank/DDBJ whole genome shotgun (WGS) entry which is preliminary data.</text>
</comment>
<keyword evidence="1" id="KW-0732">Signal</keyword>
<dbReference type="OrthoDB" id="4413676at2759"/>
<accession>A0A167KKN8</accession>
<dbReference type="EMBL" id="AZHC01000001">
    <property type="protein sequence ID" value="OAA51852.1"/>
    <property type="molecule type" value="Genomic_DNA"/>
</dbReference>
<sequence>MKPTTTFAALLTLVAFGVGSPTPEEGIAVSVDPRTNVLAPRKGCSGQRVAGDKCSGRRLGPQNSFHNWYRLRFSGTVPSFVS</sequence>
<feature type="signal peptide" evidence="1">
    <location>
        <begin position="1"/>
        <end position="19"/>
    </location>
</feature>
<evidence type="ECO:0000313" key="2">
    <source>
        <dbReference type="EMBL" id="OAA51852.1"/>
    </source>
</evidence>